<gene>
    <name evidence="1" type="ORF">Zm00014a_020635</name>
</gene>
<name>A0A3L6FXA2_MAIZE</name>
<reference evidence="1" key="1">
    <citation type="journal article" date="2018" name="Nat. Genet.">
        <title>Extensive intraspecific gene order and gene structural variations between Mo17 and other maize genomes.</title>
        <authorList>
            <person name="Sun S."/>
            <person name="Zhou Y."/>
            <person name="Chen J."/>
            <person name="Shi J."/>
            <person name="Zhao H."/>
            <person name="Zhao H."/>
            <person name="Song W."/>
            <person name="Zhang M."/>
            <person name="Cui Y."/>
            <person name="Dong X."/>
            <person name="Liu H."/>
            <person name="Ma X."/>
            <person name="Jiao Y."/>
            <person name="Wang B."/>
            <person name="Wei X."/>
            <person name="Stein J.C."/>
            <person name="Glaubitz J.C."/>
            <person name="Lu F."/>
            <person name="Yu G."/>
            <person name="Liang C."/>
            <person name="Fengler K."/>
            <person name="Li B."/>
            <person name="Rafalski A."/>
            <person name="Schnable P.S."/>
            <person name="Ware D.H."/>
            <person name="Buckler E.S."/>
            <person name="Lai J."/>
        </authorList>
    </citation>
    <scope>NUCLEOTIDE SEQUENCE [LARGE SCALE GENOMIC DNA]</scope>
    <source>
        <tissue evidence="1">Seedling</tissue>
    </source>
</reference>
<protein>
    <submittedName>
        <fullName evidence="1">Uncharacterized protein</fullName>
    </submittedName>
</protein>
<dbReference type="EMBL" id="NCVQ01000003">
    <property type="protein sequence ID" value="PWZ39512.1"/>
    <property type="molecule type" value="Genomic_DNA"/>
</dbReference>
<dbReference type="Proteomes" id="UP000251960">
    <property type="component" value="Chromosome 2"/>
</dbReference>
<comment type="caution">
    <text evidence="1">The sequence shown here is derived from an EMBL/GenBank/DDBJ whole genome shotgun (WGS) entry which is preliminary data.</text>
</comment>
<dbReference type="AlphaFoldDB" id="A0A3L6FXA2"/>
<evidence type="ECO:0000313" key="1">
    <source>
        <dbReference type="EMBL" id="PWZ39512.1"/>
    </source>
</evidence>
<accession>A0A3L6FXA2</accession>
<sequence length="16" mass="1983">MLLLLLLKRLTTFRNH</sequence>
<proteinExistence type="predicted"/>
<organism evidence="1">
    <name type="scientific">Zea mays</name>
    <name type="common">Maize</name>
    <dbReference type="NCBI Taxonomy" id="4577"/>
    <lineage>
        <taxon>Eukaryota</taxon>
        <taxon>Viridiplantae</taxon>
        <taxon>Streptophyta</taxon>
        <taxon>Embryophyta</taxon>
        <taxon>Tracheophyta</taxon>
        <taxon>Spermatophyta</taxon>
        <taxon>Magnoliopsida</taxon>
        <taxon>Liliopsida</taxon>
        <taxon>Poales</taxon>
        <taxon>Poaceae</taxon>
        <taxon>PACMAD clade</taxon>
        <taxon>Panicoideae</taxon>
        <taxon>Andropogonodae</taxon>
        <taxon>Andropogoneae</taxon>
        <taxon>Tripsacinae</taxon>
        <taxon>Zea</taxon>
    </lineage>
</organism>